<dbReference type="PROSITE" id="PS00630">
    <property type="entry name" value="IMP_2"/>
    <property type="match status" value="1"/>
</dbReference>
<evidence type="ECO:0000256" key="2">
    <source>
        <dbReference type="ARBA" id="ARBA00001946"/>
    </source>
</evidence>
<organism evidence="9 10">
    <name type="scientific">Gordonia jacobaea</name>
    <dbReference type="NCBI Taxonomy" id="122202"/>
    <lineage>
        <taxon>Bacteria</taxon>
        <taxon>Bacillati</taxon>
        <taxon>Actinomycetota</taxon>
        <taxon>Actinomycetes</taxon>
        <taxon>Mycobacteriales</taxon>
        <taxon>Gordoniaceae</taxon>
        <taxon>Gordonia</taxon>
    </lineage>
</organism>
<gene>
    <name evidence="9" type="ORF">ABW18_01240</name>
</gene>
<dbReference type="PANTHER" id="PTHR20854">
    <property type="entry name" value="INOSITOL MONOPHOSPHATASE"/>
    <property type="match status" value="1"/>
</dbReference>
<dbReference type="EMBL" id="LDTZ01000013">
    <property type="protein sequence ID" value="KNA93098.1"/>
    <property type="molecule type" value="Genomic_DNA"/>
</dbReference>
<evidence type="ECO:0000256" key="5">
    <source>
        <dbReference type="ARBA" id="ARBA00022801"/>
    </source>
</evidence>
<feature type="compositionally biased region" description="Polar residues" evidence="8">
    <location>
        <begin position="62"/>
        <end position="71"/>
    </location>
</feature>
<keyword evidence="6 7" id="KW-0460">Magnesium</keyword>
<evidence type="ECO:0000256" key="7">
    <source>
        <dbReference type="RuleBase" id="RU364068"/>
    </source>
</evidence>
<evidence type="ECO:0000256" key="4">
    <source>
        <dbReference type="ARBA" id="ARBA00022723"/>
    </source>
</evidence>
<accession>A0ABR5IHP6</accession>
<reference evidence="9 10" key="1">
    <citation type="submission" date="2015-05" db="EMBL/GenBank/DDBJ databases">
        <title>Draft genome sequence of the bacterium Gordonia jacobaea a new member of the Gordonia genus.</title>
        <authorList>
            <person name="Jimenez-Galisteo G."/>
            <person name="Dominguez A."/>
            <person name="Munoz E."/>
            <person name="Vinas M."/>
        </authorList>
    </citation>
    <scope>NUCLEOTIDE SEQUENCE [LARGE SCALE GENOMIC DNA]</scope>
    <source>
        <strain evidence="10">mv1</strain>
    </source>
</reference>
<evidence type="ECO:0000256" key="3">
    <source>
        <dbReference type="ARBA" id="ARBA00009759"/>
    </source>
</evidence>
<dbReference type="Gene3D" id="3.30.540.10">
    <property type="entry name" value="Fructose-1,6-Bisphosphatase, subunit A, domain 1"/>
    <property type="match status" value="1"/>
</dbReference>
<feature type="region of interest" description="Disordered" evidence="8">
    <location>
        <begin position="45"/>
        <end position="73"/>
    </location>
</feature>
<keyword evidence="10" id="KW-1185">Reference proteome</keyword>
<keyword evidence="4 7" id="KW-0479">Metal-binding</keyword>
<dbReference type="CDD" id="cd01639">
    <property type="entry name" value="IMPase"/>
    <property type="match status" value="1"/>
</dbReference>
<dbReference type="Pfam" id="PF00459">
    <property type="entry name" value="Inositol_P"/>
    <property type="match status" value="1"/>
</dbReference>
<keyword evidence="5 7" id="KW-0378">Hydrolase</keyword>
<evidence type="ECO:0000256" key="1">
    <source>
        <dbReference type="ARBA" id="ARBA00001033"/>
    </source>
</evidence>
<dbReference type="InterPro" id="IPR020583">
    <property type="entry name" value="Inositol_monoP_metal-BS"/>
</dbReference>
<dbReference type="PROSITE" id="PS00629">
    <property type="entry name" value="IMP_1"/>
    <property type="match status" value="1"/>
</dbReference>
<proteinExistence type="inferred from homology"/>
<comment type="catalytic activity">
    <reaction evidence="1 7">
        <text>a myo-inositol phosphate + H2O = myo-inositol + phosphate</text>
        <dbReference type="Rhea" id="RHEA:24056"/>
        <dbReference type="ChEBI" id="CHEBI:15377"/>
        <dbReference type="ChEBI" id="CHEBI:17268"/>
        <dbReference type="ChEBI" id="CHEBI:43474"/>
        <dbReference type="ChEBI" id="CHEBI:84139"/>
        <dbReference type="EC" id="3.1.3.25"/>
    </reaction>
</comment>
<evidence type="ECO:0000313" key="10">
    <source>
        <dbReference type="Proteomes" id="UP000037247"/>
    </source>
</evidence>
<dbReference type="InterPro" id="IPR000760">
    <property type="entry name" value="Inositol_monophosphatase-like"/>
</dbReference>
<evidence type="ECO:0000313" key="9">
    <source>
        <dbReference type="EMBL" id="KNA93098.1"/>
    </source>
</evidence>
<dbReference type="RefSeq" id="WP_049697190.1">
    <property type="nucleotide sequence ID" value="NZ_CBDRLS010000003.1"/>
</dbReference>
<protein>
    <recommendedName>
        <fullName evidence="7">Inositol-1-monophosphatase</fullName>
        <ecNumber evidence="7">3.1.3.25</ecNumber>
    </recommendedName>
</protein>
<evidence type="ECO:0000256" key="8">
    <source>
        <dbReference type="SAM" id="MobiDB-lite"/>
    </source>
</evidence>
<dbReference type="Gene3D" id="3.40.190.80">
    <property type="match status" value="1"/>
</dbReference>
<evidence type="ECO:0000256" key="6">
    <source>
        <dbReference type="ARBA" id="ARBA00022842"/>
    </source>
</evidence>
<dbReference type="PANTHER" id="PTHR20854:SF4">
    <property type="entry name" value="INOSITOL-1-MONOPHOSPHATASE-RELATED"/>
    <property type="match status" value="1"/>
</dbReference>
<sequence>MNIPRENADTAQTIAGVDVEKLGEVAFEVATDAARHVRRRRPELFGRTGTAPGTGNDVVPSAVSTKSTPTDPVTLADTESEELIRALLKRLRPDDAVLGEEEGGSVEVPSGVRWVIDPIDGTVNFLYGIPAYAVSVAAQVDGRSVAGAVVDVARDVVYTATLSGGAYEVRDGVRTRLRANPISRVDLALVATGFGYDVERRRAQGELMSRLLPRVRDLRRIGAAALDLCMVASGAVDAHIEHGLSPWDWAAGALVAAEAGAIVRTPPPDSRSADGDATVAVAPGIGEEFFALLDEIGALKPIV</sequence>
<dbReference type="Proteomes" id="UP000037247">
    <property type="component" value="Unassembled WGS sequence"/>
</dbReference>
<dbReference type="InterPro" id="IPR033942">
    <property type="entry name" value="IMPase"/>
</dbReference>
<name>A0ABR5IHP6_9ACTN</name>
<dbReference type="PRINTS" id="PR00377">
    <property type="entry name" value="IMPHPHTASES"/>
</dbReference>
<comment type="similarity">
    <text evidence="3 7">Belongs to the inositol monophosphatase superfamily.</text>
</comment>
<comment type="cofactor">
    <cofactor evidence="2 7">
        <name>Mg(2+)</name>
        <dbReference type="ChEBI" id="CHEBI:18420"/>
    </cofactor>
</comment>
<dbReference type="InterPro" id="IPR020550">
    <property type="entry name" value="Inositol_monophosphatase_CS"/>
</dbReference>
<dbReference type="EC" id="3.1.3.25" evidence="7"/>
<comment type="caution">
    <text evidence="9">The sequence shown here is derived from an EMBL/GenBank/DDBJ whole genome shotgun (WGS) entry which is preliminary data.</text>
</comment>
<dbReference type="SUPFAM" id="SSF56655">
    <property type="entry name" value="Carbohydrate phosphatase"/>
    <property type="match status" value="1"/>
</dbReference>